<organism evidence="1 2">
    <name type="scientific">Caerostris extrusa</name>
    <name type="common">Bark spider</name>
    <name type="synonym">Caerostris bankana</name>
    <dbReference type="NCBI Taxonomy" id="172846"/>
    <lineage>
        <taxon>Eukaryota</taxon>
        <taxon>Metazoa</taxon>
        <taxon>Ecdysozoa</taxon>
        <taxon>Arthropoda</taxon>
        <taxon>Chelicerata</taxon>
        <taxon>Arachnida</taxon>
        <taxon>Araneae</taxon>
        <taxon>Araneomorphae</taxon>
        <taxon>Entelegynae</taxon>
        <taxon>Araneoidea</taxon>
        <taxon>Araneidae</taxon>
        <taxon>Caerostris</taxon>
    </lineage>
</organism>
<name>A0AAV4RYT1_CAEEX</name>
<comment type="caution">
    <text evidence="1">The sequence shown here is derived from an EMBL/GenBank/DDBJ whole genome shotgun (WGS) entry which is preliminary data.</text>
</comment>
<dbReference type="Proteomes" id="UP001054945">
    <property type="component" value="Unassembled WGS sequence"/>
</dbReference>
<dbReference type="EMBL" id="BPLR01008556">
    <property type="protein sequence ID" value="GIY25526.1"/>
    <property type="molecule type" value="Genomic_DNA"/>
</dbReference>
<evidence type="ECO:0000313" key="1">
    <source>
        <dbReference type="EMBL" id="GIY25526.1"/>
    </source>
</evidence>
<evidence type="ECO:0000313" key="2">
    <source>
        <dbReference type="Proteomes" id="UP001054945"/>
    </source>
</evidence>
<sequence>MLSDTHGSDKKRAEQNFLADIWGENRIIITVADRDKLSGSAARDRLSVIKTRLSPQDASLRETFYLPEHVFLMFAILVPLTF</sequence>
<reference evidence="1 2" key="1">
    <citation type="submission" date="2021-06" db="EMBL/GenBank/DDBJ databases">
        <title>Caerostris extrusa draft genome.</title>
        <authorList>
            <person name="Kono N."/>
            <person name="Arakawa K."/>
        </authorList>
    </citation>
    <scope>NUCLEOTIDE SEQUENCE [LARGE SCALE GENOMIC DNA]</scope>
</reference>
<gene>
    <name evidence="1" type="ORF">CEXT_429991</name>
</gene>
<protein>
    <submittedName>
        <fullName evidence="1">Uncharacterized protein</fullName>
    </submittedName>
</protein>
<accession>A0AAV4RYT1</accession>
<dbReference type="AlphaFoldDB" id="A0AAV4RYT1"/>
<proteinExistence type="predicted"/>
<keyword evidence="2" id="KW-1185">Reference proteome</keyword>